<dbReference type="Proteomes" id="UP000016570">
    <property type="component" value="Unassembled WGS sequence"/>
</dbReference>
<dbReference type="Pfam" id="PF00275">
    <property type="entry name" value="EPSP_synthase"/>
    <property type="match status" value="1"/>
</dbReference>
<feature type="binding site" evidence="8">
    <location>
        <position position="27"/>
    </location>
    <ligand>
        <name>3-phosphoshikimate</name>
        <dbReference type="ChEBI" id="CHEBI:145989"/>
    </ligand>
</feature>
<evidence type="ECO:0000256" key="7">
    <source>
        <dbReference type="ARBA" id="ARBA00044633"/>
    </source>
</evidence>
<dbReference type="AlphaFoldDB" id="U3B881"/>
<feature type="binding site" evidence="8">
    <location>
        <position position="170"/>
    </location>
    <ligand>
        <name>3-phosphoshikimate</name>
        <dbReference type="ChEBI" id="CHEBI:145989"/>
    </ligand>
</feature>
<feature type="binding site" evidence="8">
    <location>
        <position position="124"/>
    </location>
    <ligand>
        <name>phosphoenolpyruvate</name>
        <dbReference type="ChEBI" id="CHEBI:58702"/>
    </ligand>
</feature>
<feature type="binding site" evidence="8">
    <location>
        <position position="22"/>
    </location>
    <ligand>
        <name>3-phosphoshikimate</name>
        <dbReference type="ChEBI" id="CHEBI:145989"/>
    </ligand>
</feature>
<dbReference type="Gene3D" id="3.65.10.10">
    <property type="entry name" value="Enolpyruvate transferase domain"/>
    <property type="match status" value="2"/>
</dbReference>
<dbReference type="GO" id="GO:0008652">
    <property type="term" value="P:amino acid biosynthetic process"/>
    <property type="evidence" value="ECO:0007669"/>
    <property type="project" value="UniProtKB-KW"/>
</dbReference>
<evidence type="ECO:0000256" key="6">
    <source>
        <dbReference type="ARBA" id="ARBA00023141"/>
    </source>
</evidence>
<evidence type="ECO:0000256" key="2">
    <source>
        <dbReference type="ARBA" id="ARBA00009948"/>
    </source>
</evidence>
<dbReference type="PANTHER" id="PTHR21090">
    <property type="entry name" value="AROM/DEHYDROQUINATE SYNTHASE"/>
    <property type="match status" value="1"/>
</dbReference>
<dbReference type="CDD" id="cd01556">
    <property type="entry name" value="EPSP_synthase"/>
    <property type="match status" value="1"/>
</dbReference>
<sequence>MESLTLQPINKVNGEVNLPGSKSVSNRALLLAALAKGTTRLTNLLDSDDIRHMLNALSKLGVSYRLSDDRTVCEVEGLGQPFSVTESVELFLGNAGTAMRPLAAALCLGQGDCVLTGEPRMKERPIGHLVDALRQAGADIEYLESEHYPPLKIHGTGLQGGTVEIDGSISSQFLTAFLMAAPLAQDNVTIKIVGELVSKPYIDITLHIMAQFGVQVINRDYQEFVVEAGQTYQAPGDFLVEGDASSASYFLAAAAIKGGQIKVTGIGKHSIQGDIQFADALEKMGAEIEWGADYVIARAGELNAVDMDFNHIPDAAMTIATTALFAKGTTAIRNVYNWRVKETDRLAAMATELRKVGAEVEEGEDYLIVTPPAKLAHAAIDTYDDHRIAMCFSLVALSDTPVTINDPGCTSKTFPDYFDKLAALSQ</sequence>
<feature type="binding site" evidence="8">
    <location>
        <position position="345"/>
    </location>
    <ligand>
        <name>phosphoenolpyruvate</name>
        <dbReference type="ChEBI" id="CHEBI:58702"/>
    </ligand>
</feature>
<evidence type="ECO:0000256" key="4">
    <source>
        <dbReference type="ARBA" id="ARBA00022605"/>
    </source>
</evidence>
<feature type="binding site" evidence="8">
    <location>
        <position position="314"/>
    </location>
    <ligand>
        <name>3-phosphoshikimate</name>
        <dbReference type="ChEBI" id="CHEBI:145989"/>
    </ligand>
</feature>
<feature type="binding site" evidence="8">
    <location>
        <position position="337"/>
    </location>
    <ligand>
        <name>3-phosphoshikimate</name>
        <dbReference type="ChEBI" id="CHEBI:145989"/>
    </ligand>
</feature>
<dbReference type="PROSITE" id="PS00104">
    <property type="entry name" value="EPSP_SYNTHASE_1"/>
    <property type="match status" value="1"/>
</dbReference>
<evidence type="ECO:0000256" key="1">
    <source>
        <dbReference type="ARBA" id="ARBA00004811"/>
    </source>
</evidence>
<comment type="pathway">
    <text evidence="1 8">Metabolic intermediate biosynthesis; chorismate biosynthesis; chorismate from D-erythrose 4-phosphate and phosphoenolpyruvate: step 6/7.</text>
</comment>
<dbReference type="InterPro" id="IPR013792">
    <property type="entry name" value="RNA3'P_cycl/enolpyr_Trfase_a/b"/>
</dbReference>
<evidence type="ECO:0000256" key="5">
    <source>
        <dbReference type="ARBA" id="ARBA00022679"/>
    </source>
</evidence>
<dbReference type="GO" id="GO:0009423">
    <property type="term" value="P:chorismate biosynthetic process"/>
    <property type="evidence" value="ECO:0007669"/>
    <property type="project" value="UniProtKB-UniRule"/>
</dbReference>
<dbReference type="InterPro" id="IPR006264">
    <property type="entry name" value="EPSP_synthase"/>
</dbReference>
<feature type="binding site" evidence="8">
    <location>
        <position position="387"/>
    </location>
    <ligand>
        <name>phosphoenolpyruvate</name>
        <dbReference type="ChEBI" id="CHEBI:58702"/>
    </ligand>
</feature>
<feature type="domain" description="Enolpyruvate transferase" evidence="9">
    <location>
        <begin position="7"/>
        <end position="421"/>
    </location>
</feature>
<dbReference type="UniPathway" id="UPA00053">
    <property type="reaction ID" value="UER00089"/>
</dbReference>
<comment type="catalytic activity">
    <reaction evidence="7">
        <text>3-phosphoshikimate + phosphoenolpyruvate = 5-O-(1-carboxyvinyl)-3-phosphoshikimate + phosphate</text>
        <dbReference type="Rhea" id="RHEA:21256"/>
        <dbReference type="ChEBI" id="CHEBI:43474"/>
        <dbReference type="ChEBI" id="CHEBI:57701"/>
        <dbReference type="ChEBI" id="CHEBI:58702"/>
        <dbReference type="ChEBI" id="CHEBI:145989"/>
        <dbReference type="EC" id="2.5.1.19"/>
    </reaction>
    <physiologicalReaction direction="left-to-right" evidence="7">
        <dbReference type="Rhea" id="RHEA:21257"/>
    </physiologicalReaction>
</comment>
<dbReference type="InterPro" id="IPR023193">
    <property type="entry name" value="EPSP_synthase_CS"/>
</dbReference>
<dbReference type="STRING" id="1219065.VPR01S_02_03050"/>
<dbReference type="SUPFAM" id="SSF55205">
    <property type="entry name" value="EPT/RTPC-like"/>
    <property type="match status" value="1"/>
</dbReference>
<evidence type="ECO:0000259" key="9">
    <source>
        <dbReference type="Pfam" id="PF00275"/>
    </source>
</evidence>
<dbReference type="PANTHER" id="PTHR21090:SF5">
    <property type="entry name" value="PENTAFUNCTIONAL AROM POLYPEPTIDE"/>
    <property type="match status" value="1"/>
</dbReference>
<keyword evidence="11" id="KW-1185">Reference proteome</keyword>
<dbReference type="FunFam" id="3.65.10.10:FF:000003">
    <property type="entry name" value="3-phosphoshikimate 1-carboxyvinyltransferase"/>
    <property type="match status" value="1"/>
</dbReference>
<keyword evidence="5 8" id="KW-0808">Transferase</keyword>
<comment type="subunit">
    <text evidence="8">Monomer.</text>
</comment>
<dbReference type="PROSITE" id="PS00885">
    <property type="entry name" value="EPSP_SYNTHASE_2"/>
    <property type="match status" value="1"/>
</dbReference>
<feature type="binding site" evidence="8">
    <location>
        <position position="172"/>
    </location>
    <ligand>
        <name>phosphoenolpyruvate</name>
        <dbReference type="ChEBI" id="CHEBI:58702"/>
    </ligand>
</feature>
<dbReference type="RefSeq" id="WP_021704044.1">
    <property type="nucleotide sequence ID" value="NZ_BATJ01000002.1"/>
</dbReference>
<dbReference type="GO" id="GO:0003866">
    <property type="term" value="F:3-phosphoshikimate 1-carboxyvinyltransferase activity"/>
    <property type="evidence" value="ECO:0007669"/>
    <property type="project" value="UniProtKB-UniRule"/>
</dbReference>
<feature type="binding site" evidence="8">
    <location>
        <position position="198"/>
    </location>
    <ligand>
        <name>3-phosphoshikimate</name>
        <dbReference type="ChEBI" id="CHEBI:145989"/>
    </ligand>
</feature>
<comment type="similarity">
    <text evidence="2 8">Belongs to the EPSP synthase family.</text>
</comment>
<dbReference type="NCBIfam" id="TIGR01356">
    <property type="entry name" value="aroA"/>
    <property type="match status" value="1"/>
</dbReference>
<evidence type="ECO:0000313" key="10">
    <source>
        <dbReference type="EMBL" id="GAD66054.1"/>
    </source>
</evidence>
<dbReference type="PIRSF" id="PIRSF000505">
    <property type="entry name" value="EPSPS"/>
    <property type="match status" value="1"/>
</dbReference>
<feature type="binding site" evidence="8">
    <location>
        <position position="23"/>
    </location>
    <ligand>
        <name>3-phosphoshikimate</name>
        <dbReference type="ChEBI" id="CHEBI:145989"/>
    </ligand>
</feature>
<keyword evidence="6 8" id="KW-0057">Aromatic amino acid biosynthesis</keyword>
<feature type="binding site" evidence="8">
    <location>
        <position position="171"/>
    </location>
    <ligand>
        <name>3-phosphoshikimate</name>
        <dbReference type="ChEBI" id="CHEBI:145989"/>
    </ligand>
</feature>
<feature type="binding site" evidence="8">
    <location>
        <position position="96"/>
    </location>
    <ligand>
        <name>phosphoenolpyruvate</name>
        <dbReference type="ChEBI" id="CHEBI:58702"/>
    </ligand>
</feature>
<proteinExistence type="inferred from homology"/>
<dbReference type="FunFam" id="3.65.10.10:FF:000004">
    <property type="entry name" value="3-phosphoshikimate 1-carboxyvinyltransferase"/>
    <property type="match status" value="1"/>
</dbReference>
<comment type="subcellular location">
    <subcellularLocation>
        <location evidence="8">Cytoplasm</location>
    </subcellularLocation>
</comment>
<name>U3B881_VIBPR</name>
<feature type="binding site" evidence="8">
    <location>
        <position position="412"/>
    </location>
    <ligand>
        <name>phosphoenolpyruvate</name>
        <dbReference type="ChEBI" id="CHEBI:58702"/>
    </ligand>
</feature>
<feature type="binding site" evidence="8">
    <location>
        <position position="341"/>
    </location>
    <ligand>
        <name>3-phosphoshikimate</name>
        <dbReference type="ChEBI" id="CHEBI:145989"/>
    </ligand>
</feature>
<dbReference type="InterPro" id="IPR001986">
    <property type="entry name" value="Enolpyruvate_Tfrase_dom"/>
</dbReference>
<evidence type="ECO:0000256" key="8">
    <source>
        <dbReference type="HAMAP-Rule" id="MF_00210"/>
    </source>
</evidence>
<comment type="caution">
    <text evidence="10">The sequence shown here is derived from an EMBL/GenBank/DDBJ whole genome shotgun (WGS) entry which is preliminary data.</text>
</comment>
<comment type="function">
    <text evidence="8">Catalyzes the transfer of the enolpyruvyl moiety of phosphoenolpyruvate (PEP) to the 5-hydroxyl of shikimate-3-phosphate (S3P) to produce enolpyruvyl shikimate-3-phosphate and inorganic phosphate.</text>
</comment>
<dbReference type="GO" id="GO:0009073">
    <property type="term" value="P:aromatic amino acid family biosynthetic process"/>
    <property type="evidence" value="ECO:0007669"/>
    <property type="project" value="UniProtKB-KW"/>
</dbReference>
<protein>
    <recommendedName>
        <fullName evidence="8">3-phosphoshikimate 1-carboxyvinyltransferase</fullName>
        <ecNumber evidence="8">2.5.1.19</ecNumber>
    </recommendedName>
    <alternativeName>
        <fullName evidence="8">5-enolpyruvylshikimate-3-phosphate synthase</fullName>
        <shortName evidence="8">EPSP synthase</shortName>
        <shortName evidence="8">EPSPS</shortName>
    </alternativeName>
</protein>
<feature type="binding site" evidence="8">
    <location>
        <position position="172"/>
    </location>
    <ligand>
        <name>3-phosphoshikimate</name>
        <dbReference type="ChEBI" id="CHEBI:145989"/>
    </ligand>
</feature>
<dbReference type="EC" id="2.5.1.19" evidence="8"/>
<dbReference type="InterPro" id="IPR036968">
    <property type="entry name" value="Enolpyruvate_Tfrase_sf"/>
</dbReference>
<gene>
    <name evidence="8 10" type="primary">aroA</name>
    <name evidence="10" type="ORF">VPR01S_02_03050</name>
</gene>
<reference evidence="10 11" key="1">
    <citation type="submission" date="2013-09" db="EMBL/GenBank/DDBJ databases">
        <title>Whole genome shotgun sequence of Vibrio proteolyticus NBRC 13287.</title>
        <authorList>
            <person name="Isaki S."/>
            <person name="Hosoyama A."/>
            <person name="Numata M."/>
            <person name="Hashimoto M."/>
            <person name="Hosoyama Y."/>
            <person name="Tsuchikane K."/>
            <person name="Noguchi M."/>
            <person name="Hirakata S."/>
            <person name="Ichikawa N."/>
            <person name="Ohji S."/>
            <person name="Yamazoe A."/>
            <person name="Fujita N."/>
        </authorList>
    </citation>
    <scope>NUCLEOTIDE SEQUENCE [LARGE SCALE GENOMIC DNA]</scope>
    <source>
        <strain evidence="10 11">NBRC 13287</strain>
    </source>
</reference>
<dbReference type="EMBL" id="BATJ01000002">
    <property type="protein sequence ID" value="GAD66054.1"/>
    <property type="molecule type" value="Genomic_DNA"/>
</dbReference>
<evidence type="ECO:0000256" key="3">
    <source>
        <dbReference type="ARBA" id="ARBA00022490"/>
    </source>
</evidence>
<dbReference type="eggNOG" id="COG0128">
    <property type="taxonomic scope" value="Bacteria"/>
</dbReference>
<dbReference type="GO" id="GO:0005737">
    <property type="term" value="C:cytoplasm"/>
    <property type="evidence" value="ECO:0007669"/>
    <property type="project" value="UniProtKB-SubCell"/>
</dbReference>
<feature type="active site" description="Proton acceptor" evidence="8">
    <location>
        <position position="314"/>
    </location>
</feature>
<keyword evidence="3 8" id="KW-0963">Cytoplasm</keyword>
<feature type="binding site" evidence="8">
    <location>
        <position position="22"/>
    </location>
    <ligand>
        <name>phosphoenolpyruvate</name>
        <dbReference type="ChEBI" id="CHEBI:58702"/>
    </ligand>
</feature>
<evidence type="ECO:0000313" key="11">
    <source>
        <dbReference type="Proteomes" id="UP000016570"/>
    </source>
</evidence>
<dbReference type="HAMAP" id="MF_00210">
    <property type="entry name" value="EPSP_synth"/>
    <property type="match status" value="1"/>
</dbReference>
<accession>U3B881</accession>
<organism evidence="10 11">
    <name type="scientific">Vibrio proteolyticus NBRC 13287</name>
    <dbReference type="NCBI Taxonomy" id="1219065"/>
    <lineage>
        <taxon>Bacteria</taxon>
        <taxon>Pseudomonadati</taxon>
        <taxon>Pseudomonadota</taxon>
        <taxon>Gammaproteobacteria</taxon>
        <taxon>Vibrionales</taxon>
        <taxon>Vibrionaceae</taxon>
        <taxon>Vibrio</taxon>
    </lineage>
</organism>
<keyword evidence="4 8" id="KW-0028">Amino-acid biosynthesis</keyword>